<evidence type="ECO:0000313" key="1">
    <source>
        <dbReference type="EMBL" id="MVU82313.1"/>
    </source>
</evidence>
<protein>
    <recommendedName>
        <fullName evidence="3">SUKH-3 domain containing protein</fullName>
    </recommendedName>
</protein>
<name>A0A7K1V6Q0_9NOCA</name>
<gene>
    <name evidence="1" type="ORF">GPX89_34390</name>
</gene>
<dbReference type="EMBL" id="WRPP01000008">
    <property type="protein sequence ID" value="MVU82313.1"/>
    <property type="molecule type" value="Genomic_DNA"/>
</dbReference>
<dbReference type="Pfam" id="PF14433">
    <property type="entry name" value="SUKH-3"/>
    <property type="match status" value="1"/>
</dbReference>
<dbReference type="AlphaFoldDB" id="A0A7K1V6Q0"/>
<comment type="caution">
    <text evidence="1">The sequence shown here is derived from an EMBL/GenBank/DDBJ whole genome shotgun (WGS) entry which is preliminary data.</text>
</comment>
<reference evidence="1 2" key="1">
    <citation type="submission" date="2019-12" db="EMBL/GenBank/DDBJ databases">
        <title>Nocardia sp. nov. ET3-3 isolated from soil.</title>
        <authorList>
            <person name="Kanchanasin P."/>
            <person name="Tanasupawat S."/>
            <person name="Yuki M."/>
            <person name="Kudo T."/>
        </authorList>
    </citation>
    <scope>NUCLEOTIDE SEQUENCE [LARGE SCALE GENOMIC DNA]</scope>
    <source>
        <strain evidence="1 2">ET3-3</strain>
    </source>
</reference>
<keyword evidence="2" id="KW-1185">Reference proteome</keyword>
<accession>A0A7K1V6Q0</accession>
<proteinExistence type="predicted"/>
<evidence type="ECO:0000313" key="2">
    <source>
        <dbReference type="Proteomes" id="UP000466794"/>
    </source>
</evidence>
<evidence type="ECO:0008006" key="3">
    <source>
        <dbReference type="Google" id="ProtNLM"/>
    </source>
</evidence>
<sequence length="171" mass="19129">MRFFWPNPITAQALTAAGWTSRRRIDITEWTDRLEAEGFHVSRPAATILKRFGNLAIRPPEIPSALWSEDPLFFDPIDVAHGMYDRYADFELALGRRMTPIAVNATGTTFLLVLDNGNVVSDSTSALHLLGPTFPQALDLIIRRHREPDLLLAHSPHPTRVAQSFSSPLVC</sequence>
<dbReference type="InterPro" id="IPR025850">
    <property type="entry name" value="SUKH-3"/>
</dbReference>
<organism evidence="1 2">
    <name type="scientific">Nocardia terrae</name>
    <dbReference type="NCBI Taxonomy" id="2675851"/>
    <lineage>
        <taxon>Bacteria</taxon>
        <taxon>Bacillati</taxon>
        <taxon>Actinomycetota</taxon>
        <taxon>Actinomycetes</taxon>
        <taxon>Mycobacteriales</taxon>
        <taxon>Nocardiaceae</taxon>
        <taxon>Nocardia</taxon>
    </lineage>
</organism>
<dbReference type="Proteomes" id="UP000466794">
    <property type="component" value="Unassembled WGS sequence"/>
</dbReference>
<dbReference type="RefSeq" id="WP_157391867.1">
    <property type="nucleotide sequence ID" value="NZ_WRPP01000008.1"/>
</dbReference>